<dbReference type="EMBL" id="JAFFGZ010000005">
    <property type="protein sequence ID" value="KAK4644154.1"/>
    <property type="molecule type" value="Genomic_DNA"/>
</dbReference>
<organism evidence="1 2">
    <name type="scientific">Podospora bellae-mahoneyi</name>
    <dbReference type="NCBI Taxonomy" id="2093777"/>
    <lineage>
        <taxon>Eukaryota</taxon>
        <taxon>Fungi</taxon>
        <taxon>Dikarya</taxon>
        <taxon>Ascomycota</taxon>
        <taxon>Pezizomycotina</taxon>
        <taxon>Sordariomycetes</taxon>
        <taxon>Sordariomycetidae</taxon>
        <taxon>Sordariales</taxon>
        <taxon>Podosporaceae</taxon>
        <taxon>Podospora</taxon>
    </lineage>
</organism>
<name>A0ABR0FM82_9PEZI</name>
<dbReference type="Proteomes" id="UP001322138">
    <property type="component" value="Unassembled WGS sequence"/>
</dbReference>
<accession>A0ABR0FM82</accession>
<keyword evidence="2" id="KW-1185">Reference proteome</keyword>
<feature type="non-terminal residue" evidence="1">
    <location>
        <position position="1"/>
    </location>
</feature>
<evidence type="ECO:0000313" key="1">
    <source>
        <dbReference type="EMBL" id="KAK4644154.1"/>
    </source>
</evidence>
<proteinExistence type="predicted"/>
<gene>
    <name evidence="1" type="ORF">QC761_0049720</name>
</gene>
<comment type="caution">
    <text evidence="1">The sequence shown here is derived from an EMBL/GenBank/DDBJ whole genome shotgun (WGS) entry which is preliminary data.</text>
</comment>
<reference evidence="1 2" key="1">
    <citation type="journal article" date="2023" name="bioRxiv">
        <title>High-quality genome assemblies of four members of thePodospora anserinaspecies complex.</title>
        <authorList>
            <person name="Ament-Velasquez S.L."/>
            <person name="Vogan A.A."/>
            <person name="Wallerman O."/>
            <person name="Hartmann F."/>
            <person name="Gautier V."/>
            <person name="Silar P."/>
            <person name="Giraud T."/>
            <person name="Johannesson H."/>
        </authorList>
    </citation>
    <scope>NUCLEOTIDE SEQUENCE [LARGE SCALE GENOMIC DNA]</scope>
    <source>
        <strain evidence="1 2">CBS 112042</strain>
    </source>
</reference>
<evidence type="ECO:0000313" key="2">
    <source>
        <dbReference type="Proteomes" id="UP001322138"/>
    </source>
</evidence>
<dbReference type="RefSeq" id="XP_062733130.1">
    <property type="nucleotide sequence ID" value="XM_062872464.1"/>
</dbReference>
<sequence length="93" mass="9661">CAGSRGKFKIQIAINGVAHRRSAIDQSTGTKLKKNTKEISGMGTVQQAIGFTDATTSDCSGGRMKESYLAQAASKVACATPNYGKIDASTDTS</sequence>
<protein>
    <submittedName>
        <fullName evidence="1">Uncharacterized protein</fullName>
    </submittedName>
</protein>
<dbReference type="GeneID" id="87891638"/>